<proteinExistence type="inferred from homology"/>
<sequence>MTKEYIIAVDIGGTNVEAALCRLDGEIVASDEFSTQDYVDTGLIEELSSRIQSILQQQNVSIDQVSSAGLGVPGVVNIVEGIVYSAPNLKWEHYHVKKALEEKLKIPVFVENDVNTGLLGEAVYGAAKGKRDVILIMVGTSIGAGLMLDGKLYRGSNFGAGEIGYMISDCDAADKGFTPVKEGYGFLSSKMGGYPIGKAYSDQSGKLTKTDEVFQLAQQGDELAVSIIDESVLHLGMAITNMVSLLNPELVLIGGGVGKSAEKYLHKIDQMLKNNIPFPVELGISALADQSVLYGAAALCQKQYLNENQNYCTLF</sequence>
<dbReference type="InterPro" id="IPR043129">
    <property type="entry name" value="ATPase_NBD"/>
</dbReference>
<dbReference type="Proteomes" id="UP001596549">
    <property type="component" value="Unassembled WGS sequence"/>
</dbReference>
<dbReference type="PANTHER" id="PTHR18964">
    <property type="entry name" value="ROK (REPRESSOR, ORF, KINASE) FAMILY"/>
    <property type="match status" value="1"/>
</dbReference>
<evidence type="ECO:0000256" key="1">
    <source>
        <dbReference type="ARBA" id="ARBA00006479"/>
    </source>
</evidence>
<dbReference type="CDD" id="cd23763">
    <property type="entry name" value="ASKHA_ATPase_ROK"/>
    <property type="match status" value="1"/>
</dbReference>
<dbReference type="PANTHER" id="PTHR18964:SF149">
    <property type="entry name" value="BIFUNCTIONAL UDP-N-ACETYLGLUCOSAMINE 2-EPIMERASE_N-ACETYLMANNOSAMINE KINASE"/>
    <property type="match status" value="1"/>
</dbReference>
<gene>
    <name evidence="2" type="ORF">ACFQPF_15465</name>
</gene>
<dbReference type="EMBL" id="JBHTCP010000049">
    <property type="protein sequence ID" value="MFC7373038.1"/>
    <property type="molecule type" value="Genomic_DNA"/>
</dbReference>
<reference evidence="3" key="1">
    <citation type="journal article" date="2019" name="Int. J. Syst. Evol. Microbiol.">
        <title>The Global Catalogue of Microorganisms (GCM) 10K type strain sequencing project: providing services to taxonomists for standard genome sequencing and annotation.</title>
        <authorList>
            <consortium name="The Broad Institute Genomics Platform"/>
            <consortium name="The Broad Institute Genome Sequencing Center for Infectious Disease"/>
            <person name="Wu L."/>
            <person name="Ma J."/>
        </authorList>
    </citation>
    <scope>NUCLEOTIDE SEQUENCE [LARGE SCALE GENOMIC DNA]</scope>
    <source>
        <strain evidence="3">NBRC 106396</strain>
    </source>
</reference>
<organism evidence="2 3">
    <name type="scientific">Fictibacillus iocasae</name>
    <dbReference type="NCBI Taxonomy" id="2715437"/>
    <lineage>
        <taxon>Bacteria</taxon>
        <taxon>Bacillati</taxon>
        <taxon>Bacillota</taxon>
        <taxon>Bacilli</taxon>
        <taxon>Bacillales</taxon>
        <taxon>Fictibacillaceae</taxon>
        <taxon>Fictibacillus</taxon>
    </lineage>
</organism>
<dbReference type="RefSeq" id="WP_379750605.1">
    <property type="nucleotide sequence ID" value="NZ_JBHTCP010000049.1"/>
</dbReference>
<name>A0ABW2NUW8_9BACL</name>
<protein>
    <submittedName>
        <fullName evidence="2">ROK family protein</fullName>
    </submittedName>
</protein>
<comment type="similarity">
    <text evidence="1">Belongs to the ROK (NagC/XylR) family.</text>
</comment>
<dbReference type="SUPFAM" id="SSF53067">
    <property type="entry name" value="Actin-like ATPase domain"/>
    <property type="match status" value="1"/>
</dbReference>
<accession>A0ABW2NUW8</accession>
<dbReference type="Pfam" id="PF00480">
    <property type="entry name" value="ROK"/>
    <property type="match status" value="1"/>
</dbReference>
<evidence type="ECO:0000313" key="3">
    <source>
        <dbReference type="Proteomes" id="UP001596549"/>
    </source>
</evidence>
<comment type="caution">
    <text evidence="2">The sequence shown here is derived from an EMBL/GenBank/DDBJ whole genome shotgun (WGS) entry which is preliminary data.</text>
</comment>
<dbReference type="Gene3D" id="3.30.420.40">
    <property type="match status" value="2"/>
</dbReference>
<keyword evidence="3" id="KW-1185">Reference proteome</keyword>
<evidence type="ECO:0000313" key="2">
    <source>
        <dbReference type="EMBL" id="MFC7373038.1"/>
    </source>
</evidence>
<dbReference type="InterPro" id="IPR000600">
    <property type="entry name" value="ROK"/>
</dbReference>